<dbReference type="Proteomes" id="UP000295662">
    <property type="component" value="Unassembled WGS sequence"/>
</dbReference>
<dbReference type="RefSeq" id="WP_133795621.1">
    <property type="nucleotide sequence ID" value="NZ_SOCA01000003.1"/>
</dbReference>
<gene>
    <name evidence="2" type="ORF">EI77_02597</name>
</gene>
<evidence type="ECO:0000259" key="1">
    <source>
        <dbReference type="SMART" id="SM01321"/>
    </source>
</evidence>
<dbReference type="SUPFAM" id="SSF143422">
    <property type="entry name" value="Transposase IS200-like"/>
    <property type="match status" value="1"/>
</dbReference>
<dbReference type="PANTHER" id="PTHR36966">
    <property type="entry name" value="REP-ASSOCIATED TYROSINE TRANSPOSASE"/>
    <property type="match status" value="1"/>
</dbReference>
<evidence type="ECO:0000313" key="2">
    <source>
        <dbReference type="EMBL" id="TDU71470.1"/>
    </source>
</evidence>
<evidence type="ECO:0000313" key="3">
    <source>
        <dbReference type="Proteomes" id="UP000295662"/>
    </source>
</evidence>
<dbReference type="GO" id="GO:0043565">
    <property type="term" value="F:sequence-specific DNA binding"/>
    <property type="evidence" value="ECO:0007669"/>
    <property type="project" value="TreeGrafter"/>
</dbReference>
<dbReference type="GO" id="GO:0004803">
    <property type="term" value="F:transposase activity"/>
    <property type="evidence" value="ECO:0007669"/>
    <property type="project" value="InterPro"/>
</dbReference>
<dbReference type="InterPro" id="IPR036515">
    <property type="entry name" value="Transposase_17_sf"/>
</dbReference>
<proteinExistence type="predicted"/>
<dbReference type="PANTHER" id="PTHR36966:SF1">
    <property type="entry name" value="REP-ASSOCIATED TYROSINE TRANSPOSASE"/>
    <property type="match status" value="1"/>
</dbReference>
<name>A0A4R7RZQ4_9BACT</name>
<dbReference type="SMART" id="SM01321">
    <property type="entry name" value="Y1_Tnp"/>
    <property type="match status" value="1"/>
</dbReference>
<dbReference type="InterPro" id="IPR002686">
    <property type="entry name" value="Transposase_17"/>
</dbReference>
<dbReference type="Gene3D" id="3.30.70.1290">
    <property type="entry name" value="Transposase IS200-like"/>
    <property type="match status" value="1"/>
</dbReference>
<reference evidence="2 3" key="1">
    <citation type="submission" date="2019-03" db="EMBL/GenBank/DDBJ databases">
        <title>Genomic Encyclopedia of Archaeal and Bacterial Type Strains, Phase II (KMG-II): from individual species to whole genera.</title>
        <authorList>
            <person name="Goeker M."/>
        </authorList>
    </citation>
    <scope>NUCLEOTIDE SEQUENCE [LARGE SCALE GENOMIC DNA]</scope>
    <source>
        <strain evidence="2 3">ATCC 25309</strain>
    </source>
</reference>
<feature type="domain" description="Transposase IS200-like" evidence="1">
    <location>
        <begin position="41"/>
        <end position="228"/>
    </location>
</feature>
<keyword evidence="3" id="KW-1185">Reference proteome</keyword>
<dbReference type="OrthoDB" id="9794403at2"/>
<dbReference type="InterPro" id="IPR052715">
    <property type="entry name" value="RAYT_transposase"/>
</dbReference>
<dbReference type="Pfam" id="PF01797">
    <property type="entry name" value="Y1_Tnp"/>
    <property type="match status" value="1"/>
</dbReference>
<dbReference type="EMBL" id="SOCA01000003">
    <property type="protein sequence ID" value="TDU71470.1"/>
    <property type="molecule type" value="Genomic_DNA"/>
</dbReference>
<dbReference type="GO" id="GO:0006313">
    <property type="term" value="P:DNA transposition"/>
    <property type="evidence" value="ECO:0007669"/>
    <property type="project" value="InterPro"/>
</dbReference>
<sequence>MPKQSLSRPVAIPASPVFTEFEGEDFWQVPGYHRNLPHWRLAGAIYFVTFRLADSIPASVVMRWQQEEAVWLQSQGIHQDWRHQDKERFVMALRQIPLSERQGFERKQTRKFFVELDQCHGLCVLKEARAAQSVADALHFFHGQRLWLGDFVIMPNHVHVMVQMFEGCPLEEWLYSVKRFSARQLLKEQFLKTSPVTRAGHLWQTESFDRIIRNRDELNRTRDYIQKNPAKLKPGSFMHHKAAWLDEVQEQEL</sequence>
<comment type="caution">
    <text evidence="2">The sequence shown here is derived from an EMBL/GenBank/DDBJ whole genome shotgun (WGS) entry which is preliminary data.</text>
</comment>
<protein>
    <submittedName>
        <fullName evidence="2">Type I restriction enzyme R subunit</fullName>
    </submittedName>
</protein>
<organism evidence="2 3">
    <name type="scientific">Prosthecobacter fusiformis</name>
    <dbReference type="NCBI Taxonomy" id="48464"/>
    <lineage>
        <taxon>Bacteria</taxon>
        <taxon>Pseudomonadati</taxon>
        <taxon>Verrucomicrobiota</taxon>
        <taxon>Verrucomicrobiia</taxon>
        <taxon>Verrucomicrobiales</taxon>
        <taxon>Verrucomicrobiaceae</taxon>
        <taxon>Prosthecobacter</taxon>
    </lineage>
</organism>
<accession>A0A4R7RZQ4</accession>
<dbReference type="AlphaFoldDB" id="A0A4R7RZQ4"/>